<dbReference type="AlphaFoldDB" id="A0A1T5P880"/>
<organism evidence="8 9">
    <name type="scientific">Chitinophaga ginsengisegetis</name>
    <dbReference type="NCBI Taxonomy" id="393003"/>
    <lineage>
        <taxon>Bacteria</taxon>
        <taxon>Pseudomonadati</taxon>
        <taxon>Bacteroidota</taxon>
        <taxon>Chitinophagia</taxon>
        <taxon>Chitinophagales</taxon>
        <taxon>Chitinophagaceae</taxon>
        <taxon>Chitinophaga</taxon>
    </lineage>
</organism>
<keyword evidence="7" id="KW-0998">Cell outer membrane</keyword>
<evidence type="ECO:0000256" key="7">
    <source>
        <dbReference type="ARBA" id="ARBA00023237"/>
    </source>
</evidence>
<dbReference type="GO" id="GO:0009279">
    <property type="term" value="C:cell outer membrane"/>
    <property type="evidence" value="ECO:0007669"/>
    <property type="project" value="UniProtKB-SubCell"/>
</dbReference>
<dbReference type="Pfam" id="PF02321">
    <property type="entry name" value="OEP"/>
    <property type="match status" value="2"/>
</dbReference>
<evidence type="ECO:0000256" key="1">
    <source>
        <dbReference type="ARBA" id="ARBA00004442"/>
    </source>
</evidence>
<dbReference type="SUPFAM" id="SSF56954">
    <property type="entry name" value="Outer membrane efflux proteins (OEP)"/>
    <property type="match status" value="1"/>
</dbReference>
<comment type="subcellular location">
    <subcellularLocation>
        <location evidence="1">Cell outer membrane</location>
    </subcellularLocation>
</comment>
<dbReference type="Proteomes" id="UP000190166">
    <property type="component" value="Unassembled WGS sequence"/>
</dbReference>
<keyword evidence="9" id="KW-1185">Reference proteome</keyword>
<name>A0A1T5P880_9BACT</name>
<evidence type="ECO:0000256" key="2">
    <source>
        <dbReference type="ARBA" id="ARBA00007613"/>
    </source>
</evidence>
<dbReference type="EMBL" id="FUZZ01000004">
    <property type="protein sequence ID" value="SKD08921.1"/>
    <property type="molecule type" value="Genomic_DNA"/>
</dbReference>
<evidence type="ECO:0000313" key="8">
    <source>
        <dbReference type="EMBL" id="SKD08921.1"/>
    </source>
</evidence>
<evidence type="ECO:0000256" key="4">
    <source>
        <dbReference type="ARBA" id="ARBA00022452"/>
    </source>
</evidence>
<keyword evidence="3" id="KW-0813">Transport</keyword>
<dbReference type="Gene3D" id="1.20.1600.10">
    <property type="entry name" value="Outer membrane efflux proteins (OEP)"/>
    <property type="match status" value="1"/>
</dbReference>
<dbReference type="GO" id="GO:0015288">
    <property type="term" value="F:porin activity"/>
    <property type="evidence" value="ECO:0007669"/>
    <property type="project" value="TreeGrafter"/>
</dbReference>
<dbReference type="GO" id="GO:1990281">
    <property type="term" value="C:efflux pump complex"/>
    <property type="evidence" value="ECO:0007669"/>
    <property type="project" value="TreeGrafter"/>
</dbReference>
<protein>
    <submittedName>
        <fullName evidence="8">Outer membrane protein TolC</fullName>
    </submittedName>
</protein>
<accession>A0A1T5P880</accession>
<evidence type="ECO:0000256" key="6">
    <source>
        <dbReference type="ARBA" id="ARBA00023136"/>
    </source>
</evidence>
<dbReference type="PANTHER" id="PTHR30026">
    <property type="entry name" value="OUTER MEMBRANE PROTEIN TOLC"/>
    <property type="match status" value="1"/>
</dbReference>
<evidence type="ECO:0000256" key="5">
    <source>
        <dbReference type="ARBA" id="ARBA00022692"/>
    </source>
</evidence>
<dbReference type="InterPro" id="IPR051906">
    <property type="entry name" value="TolC-like"/>
</dbReference>
<keyword evidence="4" id="KW-1134">Transmembrane beta strand</keyword>
<dbReference type="GO" id="GO:0015562">
    <property type="term" value="F:efflux transmembrane transporter activity"/>
    <property type="evidence" value="ECO:0007669"/>
    <property type="project" value="InterPro"/>
</dbReference>
<keyword evidence="6" id="KW-0472">Membrane</keyword>
<evidence type="ECO:0000256" key="3">
    <source>
        <dbReference type="ARBA" id="ARBA00022448"/>
    </source>
</evidence>
<sequence length="436" mass="49235">MLIICCIYIKAEAQEEWTLKHCIEYGLQNNRNARIYANQKIAADAKAREVLADYLPKVSLTSMLDNNLKLQQNVIPAGVLGPNEIKVSFTQKFNSNALAQLDQVLYDQSLLTGLKANKLNRELADLNIQQSQESIIYNISAAYFQLLVYRQQILLLQFNSKTYEQQMDIYRLQVAKGVVLQKDLDKVSVDFNNTMSQIRVAESNFQLAENQLKFEMGYPIDDKLPVNLVTAITPLAGQEDSLASFSPAARIDYKVSSTNVRLLGIEQARIKAEGLPKLTGYARYGAVGFGDKLGGAYDELLPYSAVGLKLTIPILDFYKRNARHKQAVINRINAEESLKLSESKFTVEFENARTKVTQARTNMENDKRNVDLAESVFKVTNLQFQKGTTDLNDWLITRNSLQSAQNNYLNAMYSYYQARVDLEKAAGTLKTFLNSL</sequence>
<reference evidence="9" key="1">
    <citation type="submission" date="2017-02" db="EMBL/GenBank/DDBJ databases">
        <authorList>
            <person name="Varghese N."/>
            <person name="Submissions S."/>
        </authorList>
    </citation>
    <scope>NUCLEOTIDE SEQUENCE [LARGE SCALE GENOMIC DNA]</scope>
    <source>
        <strain evidence="9">DSM 18108</strain>
    </source>
</reference>
<keyword evidence="5" id="KW-0812">Transmembrane</keyword>
<dbReference type="InterPro" id="IPR003423">
    <property type="entry name" value="OMP_efflux"/>
</dbReference>
<gene>
    <name evidence="8" type="ORF">SAMN05660461_4798</name>
</gene>
<dbReference type="PANTHER" id="PTHR30026:SF20">
    <property type="entry name" value="OUTER MEMBRANE PROTEIN TOLC"/>
    <property type="match status" value="1"/>
</dbReference>
<comment type="similarity">
    <text evidence="2">Belongs to the outer membrane factor (OMF) (TC 1.B.17) family.</text>
</comment>
<proteinExistence type="inferred from homology"/>
<evidence type="ECO:0000313" key="9">
    <source>
        <dbReference type="Proteomes" id="UP000190166"/>
    </source>
</evidence>
<dbReference type="STRING" id="393003.SAMN05660461_4798"/>